<comment type="caution">
    <text evidence="6">The sequence shown here is derived from an EMBL/GenBank/DDBJ whole genome shotgun (WGS) entry which is preliminary data.</text>
</comment>
<keyword evidence="3" id="KW-1133">Transmembrane helix</keyword>
<evidence type="ECO:0000256" key="3">
    <source>
        <dbReference type="ARBA" id="ARBA00022989"/>
    </source>
</evidence>
<keyword evidence="2" id="KW-0812">Transmembrane</keyword>
<sequence>MSRSDHGHLHFINPFKMIFSRESHQAPEELSLLNEFERTLATSLATLKPNDSLPLFSLSWMRHAVESLSEIHTKTKDLITDLQFPVSVWEEKWIDIYLNDSVKLLDICIAITSELSRLDQGQLSLQFVFQILEMSNNSLTSEQLKLVNAALHDWLKLFNCKNLKLENCHDILKNFSCSPFPEEAKCSAKGCILMRALYGVKVETLMVCSVIIVAVSGCSKYLLELHVPNKFLWSNVFNELLAVLLPEIRAHLSSKNSTFLKEVEAVKMCVWSLHDLTGCAHDSEEIISNEVHVVYPEGDRLNRNELKEVDVISAEKLAGQGKSEMLKELFSDLAIKTEKLSEELDLLSSQVDRFFQIVLTGRQALLSNLRASNMQTIERNREESIC</sequence>
<accession>A0A835QMP3</accession>
<proteinExistence type="inferred from homology"/>
<dbReference type="Proteomes" id="UP000636800">
    <property type="component" value="Chromosome 7"/>
</dbReference>
<evidence type="ECO:0000313" key="6">
    <source>
        <dbReference type="EMBL" id="KAG0473145.1"/>
    </source>
</evidence>
<keyword evidence="4" id="KW-0472">Membrane</keyword>
<dbReference type="PANTHER" id="PTHR31509">
    <property type="entry name" value="BPS1-LIKE PROTEIN"/>
    <property type="match status" value="1"/>
</dbReference>
<reference evidence="6 7" key="1">
    <citation type="journal article" date="2020" name="Nat. Food">
        <title>A phased Vanilla planifolia genome enables genetic improvement of flavour and production.</title>
        <authorList>
            <person name="Hasing T."/>
            <person name="Tang H."/>
            <person name="Brym M."/>
            <person name="Khazi F."/>
            <person name="Huang T."/>
            <person name="Chambers A.H."/>
        </authorList>
    </citation>
    <scope>NUCLEOTIDE SEQUENCE [LARGE SCALE GENOMIC DNA]</scope>
    <source>
        <tissue evidence="6">Leaf</tissue>
    </source>
</reference>
<keyword evidence="7" id="KW-1185">Reference proteome</keyword>
<dbReference type="Pfam" id="PF05633">
    <property type="entry name" value="ROH1-like"/>
    <property type="match status" value="1"/>
</dbReference>
<gene>
    <name evidence="6" type="ORF">HPP92_015002</name>
</gene>
<comment type="subcellular location">
    <subcellularLocation>
        <location evidence="1">Membrane</location>
        <topology evidence="1">Single-pass membrane protein</topology>
    </subcellularLocation>
</comment>
<evidence type="ECO:0000256" key="4">
    <source>
        <dbReference type="ARBA" id="ARBA00023136"/>
    </source>
</evidence>
<dbReference type="InterPro" id="IPR008511">
    <property type="entry name" value="ROH1-like"/>
</dbReference>
<evidence type="ECO:0000256" key="1">
    <source>
        <dbReference type="ARBA" id="ARBA00004167"/>
    </source>
</evidence>
<evidence type="ECO:0000313" key="7">
    <source>
        <dbReference type="Proteomes" id="UP000636800"/>
    </source>
</evidence>
<dbReference type="OrthoDB" id="20368at2759"/>
<dbReference type="GO" id="GO:0016020">
    <property type="term" value="C:membrane"/>
    <property type="evidence" value="ECO:0007669"/>
    <property type="project" value="UniProtKB-SubCell"/>
</dbReference>
<protein>
    <submittedName>
        <fullName evidence="6">Uncharacterized protein</fullName>
    </submittedName>
</protein>
<evidence type="ECO:0000256" key="5">
    <source>
        <dbReference type="ARBA" id="ARBA00035114"/>
    </source>
</evidence>
<dbReference type="AlphaFoldDB" id="A0A835QMP3"/>
<name>A0A835QMP3_VANPL</name>
<comment type="similarity">
    <text evidence="5">Belongs to the ROH1 family.</text>
</comment>
<evidence type="ECO:0000256" key="2">
    <source>
        <dbReference type="ARBA" id="ARBA00022692"/>
    </source>
</evidence>
<organism evidence="6 7">
    <name type="scientific">Vanilla planifolia</name>
    <name type="common">Vanilla</name>
    <dbReference type="NCBI Taxonomy" id="51239"/>
    <lineage>
        <taxon>Eukaryota</taxon>
        <taxon>Viridiplantae</taxon>
        <taxon>Streptophyta</taxon>
        <taxon>Embryophyta</taxon>
        <taxon>Tracheophyta</taxon>
        <taxon>Spermatophyta</taxon>
        <taxon>Magnoliopsida</taxon>
        <taxon>Liliopsida</taxon>
        <taxon>Asparagales</taxon>
        <taxon>Orchidaceae</taxon>
        <taxon>Vanilloideae</taxon>
        <taxon>Vanilleae</taxon>
        <taxon>Vanilla</taxon>
    </lineage>
</organism>
<dbReference type="EMBL" id="JADCNL010000007">
    <property type="protein sequence ID" value="KAG0473145.1"/>
    <property type="molecule type" value="Genomic_DNA"/>
</dbReference>